<dbReference type="GO" id="GO:0003723">
    <property type="term" value="F:RNA binding"/>
    <property type="evidence" value="ECO:0007669"/>
    <property type="project" value="UniProtKB-KW"/>
</dbReference>
<organism evidence="12 13">
    <name type="scientific">Plakobranchus ocellatus</name>
    <dbReference type="NCBI Taxonomy" id="259542"/>
    <lineage>
        <taxon>Eukaryota</taxon>
        <taxon>Metazoa</taxon>
        <taxon>Spiralia</taxon>
        <taxon>Lophotrochozoa</taxon>
        <taxon>Mollusca</taxon>
        <taxon>Gastropoda</taxon>
        <taxon>Heterobranchia</taxon>
        <taxon>Euthyneura</taxon>
        <taxon>Panpulmonata</taxon>
        <taxon>Sacoglossa</taxon>
        <taxon>Placobranchoidea</taxon>
        <taxon>Plakobranchidae</taxon>
        <taxon>Plakobranchus</taxon>
    </lineage>
</organism>
<dbReference type="InterPro" id="IPR003954">
    <property type="entry name" value="RRM_euk-type"/>
</dbReference>
<evidence type="ECO:0000256" key="8">
    <source>
        <dbReference type="ARBA" id="ARBA00075691"/>
    </source>
</evidence>
<evidence type="ECO:0000256" key="4">
    <source>
        <dbReference type="ARBA" id="ARBA00023187"/>
    </source>
</evidence>
<keyword evidence="2" id="KW-0507">mRNA processing</keyword>
<evidence type="ECO:0000256" key="1">
    <source>
        <dbReference type="ARBA" id="ARBA00004123"/>
    </source>
</evidence>
<dbReference type="InterPro" id="IPR012677">
    <property type="entry name" value="Nucleotide-bd_a/b_plait_sf"/>
</dbReference>
<dbReference type="InterPro" id="IPR035979">
    <property type="entry name" value="RBD_domain_sf"/>
</dbReference>
<feature type="domain" description="RNA recognition motif" evidence="11">
    <location>
        <begin position="51"/>
        <end position="130"/>
    </location>
</feature>
<dbReference type="CDD" id="cd12647">
    <property type="entry name" value="RRM_UHM_SPF45"/>
    <property type="match status" value="1"/>
</dbReference>
<evidence type="ECO:0000256" key="2">
    <source>
        <dbReference type="ARBA" id="ARBA00022664"/>
    </source>
</evidence>
<dbReference type="Gene3D" id="3.30.70.330">
    <property type="match status" value="1"/>
</dbReference>
<evidence type="ECO:0000256" key="10">
    <source>
        <dbReference type="SAM" id="MobiDB-lite"/>
    </source>
</evidence>
<keyword evidence="13" id="KW-1185">Reference proteome</keyword>
<dbReference type="InterPro" id="IPR040052">
    <property type="entry name" value="RBM17"/>
</dbReference>
<keyword evidence="3" id="KW-0694">RNA-binding</keyword>
<dbReference type="FunFam" id="3.30.70.330:FF:000079">
    <property type="entry name" value="Putative splicing factor 45"/>
    <property type="match status" value="1"/>
</dbReference>
<evidence type="ECO:0000256" key="9">
    <source>
        <dbReference type="ARBA" id="ARBA00079492"/>
    </source>
</evidence>
<dbReference type="Pfam" id="PF00076">
    <property type="entry name" value="RRM_1"/>
    <property type="match status" value="1"/>
</dbReference>
<accession>A0AAV4DK56</accession>
<proteinExistence type="predicted"/>
<dbReference type="InterPro" id="IPR000504">
    <property type="entry name" value="RRM_dom"/>
</dbReference>
<reference evidence="12 13" key="1">
    <citation type="journal article" date="2021" name="Elife">
        <title>Chloroplast acquisition without the gene transfer in kleptoplastic sea slugs, Plakobranchus ocellatus.</title>
        <authorList>
            <person name="Maeda T."/>
            <person name="Takahashi S."/>
            <person name="Yoshida T."/>
            <person name="Shimamura S."/>
            <person name="Takaki Y."/>
            <person name="Nagai Y."/>
            <person name="Toyoda A."/>
            <person name="Suzuki Y."/>
            <person name="Arimoto A."/>
            <person name="Ishii H."/>
            <person name="Satoh N."/>
            <person name="Nishiyama T."/>
            <person name="Hasebe M."/>
            <person name="Maruyama T."/>
            <person name="Minagawa J."/>
            <person name="Obokata J."/>
            <person name="Shigenobu S."/>
        </authorList>
    </citation>
    <scope>NUCLEOTIDE SEQUENCE [LARGE SCALE GENOMIC DNA]</scope>
</reference>
<keyword evidence="5" id="KW-0539">Nucleus</keyword>
<evidence type="ECO:0000256" key="5">
    <source>
        <dbReference type="ARBA" id="ARBA00023242"/>
    </source>
</evidence>
<dbReference type="InterPro" id="IPR034653">
    <property type="entry name" value="SPF45_RRM"/>
</dbReference>
<dbReference type="EMBL" id="BLXT01007956">
    <property type="protein sequence ID" value="GFO44530.1"/>
    <property type="molecule type" value="Genomic_DNA"/>
</dbReference>
<dbReference type="PANTHER" id="PTHR13288">
    <property type="entry name" value="SPLICING FACTOR 45 SPF45"/>
    <property type="match status" value="1"/>
</dbReference>
<dbReference type="GO" id="GO:0071011">
    <property type="term" value="C:precatalytic spliceosome"/>
    <property type="evidence" value="ECO:0007669"/>
    <property type="project" value="TreeGrafter"/>
</dbReference>
<dbReference type="GO" id="GO:0000380">
    <property type="term" value="P:alternative mRNA splicing, via spliceosome"/>
    <property type="evidence" value="ECO:0007669"/>
    <property type="project" value="TreeGrafter"/>
</dbReference>
<gene>
    <name evidence="12" type="ORF">PoB_007103500</name>
</gene>
<dbReference type="SUPFAM" id="SSF54928">
    <property type="entry name" value="RNA-binding domain, RBD"/>
    <property type="match status" value="1"/>
</dbReference>
<evidence type="ECO:0000259" key="11">
    <source>
        <dbReference type="SMART" id="SM00361"/>
    </source>
</evidence>
<comment type="caution">
    <text evidence="12">The sequence shown here is derived from an EMBL/GenBank/DDBJ whole genome shotgun (WGS) entry which is preliminary data.</text>
</comment>
<dbReference type="GO" id="GO:0045292">
    <property type="term" value="P:mRNA cis splicing, via spliceosome"/>
    <property type="evidence" value="ECO:0007669"/>
    <property type="project" value="InterPro"/>
</dbReference>
<dbReference type="SMART" id="SM00361">
    <property type="entry name" value="RRM_1"/>
    <property type="match status" value="1"/>
</dbReference>
<sequence>MSEKKQEKGHNSKSFDQINLKLTQIEVHSSTISQPEQAVTNTNLLKNPSKVLLLQNMVGPGEVDDELEPETAEECSKYGKVNKCVIYEVPDVPEEESVRIFVEFERMESAIKGLVDLNGRFFGGRVVNPFLTSEKDADKTPFSSSKSLLRCRTRPKNSDKF</sequence>
<dbReference type="Proteomes" id="UP000735302">
    <property type="component" value="Unassembled WGS sequence"/>
</dbReference>
<protein>
    <recommendedName>
        <fullName evidence="7">Splicing factor 45</fullName>
    </recommendedName>
    <alternativeName>
        <fullName evidence="9">45 kDa-splicing factor</fullName>
    </alternativeName>
    <alternativeName>
        <fullName evidence="8">RNA-binding motif protein 17</fullName>
    </alternativeName>
</protein>
<feature type="region of interest" description="Disordered" evidence="10">
    <location>
        <begin position="135"/>
        <end position="161"/>
    </location>
</feature>
<evidence type="ECO:0000313" key="13">
    <source>
        <dbReference type="Proteomes" id="UP000735302"/>
    </source>
</evidence>
<evidence type="ECO:0000256" key="6">
    <source>
        <dbReference type="ARBA" id="ARBA00065586"/>
    </source>
</evidence>
<dbReference type="PANTHER" id="PTHR13288:SF8">
    <property type="entry name" value="SPLICING FACTOR 45"/>
    <property type="match status" value="1"/>
</dbReference>
<evidence type="ECO:0000256" key="7">
    <source>
        <dbReference type="ARBA" id="ARBA00074919"/>
    </source>
</evidence>
<keyword evidence="4" id="KW-0508">mRNA splicing</keyword>
<dbReference type="AlphaFoldDB" id="A0AAV4DK56"/>
<comment type="subcellular location">
    <subcellularLocation>
        <location evidence="1">Nucleus</location>
    </subcellularLocation>
</comment>
<evidence type="ECO:0000313" key="12">
    <source>
        <dbReference type="EMBL" id="GFO44530.1"/>
    </source>
</evidence>
<evidence type="ECO:0000256" key="3">
    <source>
        <dbReference type="ARBA" id="ARBA00022884"/>
    </source>
</evidence>
<comment type="subunit">
    <text evidence="6">Binds SXL. Associates with the spliceosome. Interacts with SF3B1, SF1 and U2AF2.</text>
</comment>
<name>A0AAV4DK56_9GAST</name>